<dbReference type="PANTHER" id="PTHR45947">
    <property type="entry name" value="SULFOQUINOVOSYL TRANSFERASE SQD2"/>
    <property type="match status" value="1"/>
</dbReference>
<keyword evidence="3" id="KW-1185">Reference proteome</keyword>
<sequence length="753" mass="84054">MRVLAITNMYPSRARPGWGSFIRSQVDSLRKAGIEVDVLVIEGYRSRWEYLRAIRRMRQKLRETRYDVIHAHYGLSGLVARCQFSIPIVVSFCGDDLYGHAGADGRRRLTSAPLAWVQRQLSRLVDASIVKSRAMNELLPRKDAVVIPNGVDMKSFYPTSRHEARKALGLDPERLYILFPYAPDRPRKNFDALRKAVSQVSQRIPRQPIEIVAVSGQPQKRLPLYMNACDLMVLPSFWEGSPNSVKEALACNLKIVATDVGDVRERLDGVAGTAICTPAADSIAEGIMAVLSDNRLVRGREAVAPLDIEKVAGRVIDVYVKVLSEKPRRRRTLIIVENLPVPFDRRVWQEAKALRDAGWQVRIICPKRGRYAASRETIEGIEIYRHPLPEARGARGYFVEYGVALFWQSFLALRIYLTHGFDVIHACNPPDLIFLVAAPFRWFGVRFIFDHHDLCPELAASKFGTGAKADVIRRILLGLERATFSQADASIATNESYRAIAIRRGGMAPERVHVVRSAPDLTHWQPVPADPTLREGGEFLVGYVGVMGYQEGLANLLASVQHIVHEKGRTDIRFVLIGDGPELSSLKADAKARRIEPWVDFTGRVPDDDLIRILSSCDICVNSDLATPFNNLSSMNKIVEYMALGKPIVQADLHEGNLTAMSASLCAAPDDPIDFAEKILELLGDPARRARMGEDGRARVVEVLAWDRQVPRLLACYEQVIGLKAQPIAAEPSFHTSRYQDLGVTKIVGDDHG</sequence>
<dbReference type="Proteomes" id="UP000325684">
    <property type="component" value="Unassembled WGS sequence"/>
</dbReference>
<evidence type="ECO:0000313" key="2">
    <source>
        <dbReference type="EMBL" id="KAB0265176.1"/>
    </source>
</evidence>
<organism evidence="2 3">
    <name type="scientific">Microvirga brassicacearum</name>
    <dbReference type="NCBI Taxonomy" id="2580413"/>
    <lineage>
        <taxon>Bacteria</taxon>
        <taxon>Pseudomonadati</taxon>
        <taxon>Pseudomonadota</taxon>
        <taxon>Alphaproteobacteria</taxon>
        <taxon>Hyphomicrobiales</taxon>
        <taxon>Methylobacteriaceae</taxon>
        <taxon>Microvirga</taxon>
    </lineage>
</organism>
<dbReference type="InterPro" id="IPR028098">
    <property type="entry name" value="Glyco_trans_4-like_N"/>
</dbReference>
<evidence type="ECO:0000313" key="3">
    <source>
        <dbReference type="Proteomes" id="UP000325684"/>
    </source>
</evidence>
<keyword evidence="2" id="KW-0808">Transferase</keyword>
<dbReference type="AlphaFoldDB" id="A0A5N3P618"/>
<dbReference type="Pfam" id="PF13579">
    <property type="entry name" value="Glyco_trans_4_4"/>
    <property type="match status" value="2"/>
</dbReference>
<accession>A0A5N3P618</accession>
<comment type="caution">
    <text evidence="2">The sequence shown here is derived from an EMBL/GenBank/DDBJ whole genome shotgun (WGS) entry which is preliminary data.</text>
</comment>
<feature type="domain" description="Glycosyltransferase subfamily 4-like N-terminal" evidence="1">
    <location>
        <begin position="345"/>
        <end position="516"/>
    </location>
</feature>
<dbReference type="EMBL" id="VCMV01000041">
    <property type="protein sequence ID" value="KAB0265176.1"/>
    <property type="molecule type" value="Genomic_DNA"/>
</dbReference>
<dbReference type="OrthoDB" id="9783380at2"/>
<feature type="domain" description="Glycosyltransferase subfamily 4-like N-terminal" evidence="1">
    <location>
        <begin position="26"/>
        <end position="150"/>
    </location>
</feature>
<reference evidence="2 3" key="1">
    <citation type="journal article" date="2019" name="Microorganisms">
        <title>Genome Insights into the Novel Species Microvirga brassicacearum, a Rapeseed Endophyte with Biotechnological Potential.</title>
        <authorList>
            <person name="Jimenez-Gomez A."/>
            <person name="Saati-Santamaria Z."/>
            <person name="Igual J.M."/>
            <person name="Rivas R."/>
            <person name="Mateos P.F."/>
            <person name="Garcia-Fraile P."/>
        </authorList>
    </citation>
    <scope>NUCLEOTIDE SEQUENCE [LARGE SCALE GENOMIC DNA]</scope>
    <source>
        <strain evidence="2 3">CDVBN77</strain>
    </source>
</reference>
<dbReference type="CDD" id="cd03794">
    <property type="entry name" value="GT4_WbuB-like"/>
    <property type="match status" value="1"/>
</dbReference>
<dbReference type="Pfam" id="PF13692">
    <property type="entry name" value="Glyco_trans_1_4"/>
    <property type="match status" value="2"/>
</dbReference>
<evidence type="ECO:0000259" key="1">
    <source>
        <dbReference type="Pfam" id="PF13579"/>
    </source>
</evidence>
<dbReference type="Gene3D" id="3.40.50.2000">
    <property type="entry name" value="Glycogen Phosphorylase B"/>
    <property type="match status" value="4"/>
</dbReference>
<gene>
    <name evidence="2" type="ORF">FEZ63_19705</name>
</gene>
<dbReference type="GO" id="GO:0016757">
    <property type="term" value="F:glycosyltransferase activity"/>
    <property type="evidence" value="ECO:0007669"/>
    <property type="project" value="TreeGrafter"/>
</dbReference>
<dbReference type="SUPFAM" id="SSF53756">
    <property type="entry name" value="UDP-Glycosyltransferase/glycogen phosphorylase"/>
    <property type="match status" value="2"/>
</dbReference>
<protein>
    <submittedName>
        <fullName evidence="2">Glycosyltransferase</fullName>
    </submittedName>
</protein>
<dbReference type="InterPro" id="IPR050194">
    <property type="entry name" value="Glycosyltransferase_grp1"/>
</dbReference>
<dbReference type="RefSeq" id="WP_150947688.1">
    <property type="nucleotide sequence ID" value="NZ_VCMV01000041.1"/>
</dbReference>
<proteinExistence type="predicted"/>
<name>A0A5N3P618_9HYPH</name>
<dbReference type="PANTHER" id="PTHR45947:SF3">
    <property type="entry name" value="SULFOQUINOVOSYL TRANSFERASE SQD2"/>
    <property type="match status" value="1"/>
</dbReference>